<evidence type="ECO:0000256" key="29">
    <source>
        <dbReference type="ARBA" id="ARBA00048989"/>
    </source>
</evidence>
<evidence type="ECO:0000256" key="27">
    <source>
        <dbReference type="ARBA" id="ARBA00048088"/>
    </source>
</evidence>
<dbReference type="PRINTS" id="PR00370">
    <property type="entry name" value="FMOXYGENASE"/>
</dbReference>
<dbReference type="AlphaFoldDB" id="A0A7M7NSU5"/>
<keyword evidence="15 33" id="KW-0503">Monooxygenase</keyword>
<evidence type="ECO:0000256" key="17">
    <source>
        <dbReference type="ARBA" id="ARBA00023136"/>
    </source>
</evidence>
<keyword evidence="9 33" id="KW-0256">Endoplasmic reticulum</keyword>
<evidence type="ECO:0000256" key="7">
    <source>
        <dbReference type="ARBA" id="ARBA00022630"/>
    </source>
</evidence>
<evidence type="ECO:0000256" key="28">
    <source>
        <dbReference type="ARBA" id="ARBA00048459"/>
    </source>
</evidence>
<comment type="function">
    <text evidence="18">Acts as a Baeyer-Villiger monooxygenase on a broad range of substrates. Catalyzes the insertion of an oxygen atom into a carbon-carbon bond adjacent to a carbonyl, which converts ketones to esters. Active on diverse carbonyl compounds, whereas soft nucleophiles are mostly non- or poorly reactive. In contrast with other forms of FMO it is non- or poorly active on 'classical' substrates such as drugs, pesticides, and dietary components containing soft nucleophilic heteroatoms. Able to oxidize drug molecules bearing a carbonyl group on an aliphatic chain, such as nabumetone and pentoxifylline. Also, in the absence of substrates, shows slow but yet significant NADPH oxidase activity. Acts as a positive modulator of cholesterol biosynthesis as well as glucose homeostasis, promoting metabolic aging via pleiotropic effects.</text>
</comment>
<evidence type="ECO:0000256" key="3">
    <source>
        <dbReference type="ARBA" id="ARBA00004524"/>
    </source>
</evidence>
<evidence type="ECO:0000256" key="22">
    <source>
        <dbReference type="ARBA" id="ARBA00047574"/>
    </source>
</evidence>
<keyword evidence="13 35" id="KW-1133">Transmembrane helix</keyword>
<evidence type="ECO:0000256" key="16">
    <source>
        <dbReference type="ARBA" id="ARBA00023098"/>
    </source>
</evidence>
<evidence type="ECO:0000256" key="19">
    <source>
        <dbReference type="ARBA" id="ARBA00045957"/>
    </source>
</evidence>
<comment type="catalytic activity">
    <reaction evidence="32">
        <text>octan-3-one + NADPH + O2 + H(+) = pentyl propanoate + NADP(+) + H2O</text>
        <dbReference type="Rhea" id="RHEA:54840"/>
        <dbReference type="ChEBI" id="CHEBI:15377"/>
        <dbReference type="ChEBI" id="CHEBI:15378"/>
        <dbReference type="ChEBI" id="CHEBI:15379"/>
        <dbReference type="ChEBI" id="CHEBI:57783"/>
        <dbReference type="ChEBI" id="CHEBI:58349"/>
        <dbReference type="ChEBI" id="CHEBI:80946"/>
        <dbReference type="ChEBI" id="CHEBI:87373"/>
    </reaction>
    <physiologicalReaction direction="left-to-right" evidence="32">
        <dbReference type="Rhea" id="RHEA:54841"/>
    </physiologicalReaction>
</comment>
<evidence type="ECO:0000256" key="21">
    <source>
        <dbReference type="ARBA" id="ARBA00047426"/>
    </source>
</evidence>
<dbReference type="GO" id="GO:0006629">
    <property type="term" value="P:lipid metabolic process"/>
    <property type="evidence" value="ECO:0007669"/>
    <property type="project" value="UniProtKB-KW"/>
</dbReference>
<keyword evidence="10 33" id="KW-0274">FAD</keyword>
<evidence type="ECO:0000256" key="25">
    <source>
        <dbReference type="ARBA" id="ARBA00047977"/>
    </source>
</evidence>
<evidence type="ECO:0000256" key="35">
    <source>
        <dbReference type="SAM" id="Phobius"/>
    </source>
</evidence>
<dbReference type="GO" id="GO:0016174">
    <property type="term" value="F:NAD(P)H oxidase H2O2-forming activity"/>
    <property type="evidence" value="ECO:0007669"/>
    <property type="project" value="UniProtKB-EC"/>
</dbReference>
<dbReference type="InterPro" id="IPR020946">
    <property type="entry name" value="Flavin_mOase-like"/>
</dbReference>
<accession>A0A7M7NSU5</accession>
<dbReference type="OrthoDB" id="66881at2759"/>
<dbReference type="InterPro" id="IPR036188">
    <property type="entry name" value="FAD/NAD-bd_sf"/>
</dbReference>
<dbReference type="RefSeq" id="XP_030841195.1">
    <property type="nucleotide sequence ID" value="XM_030985335.1"/>
</dbReference>
<feature type="transmembrane region" description="Helical" evidence="35">
    <location>
        <begin position="515"/>
        <end position="533"/>
    </location>
</feature>
<evidence type="ECO:0000256" key="26">
    <source>
        <dbReference type="ARBA" id="ARBA00048041"/>
    </source>
</evidence>
<dbReference type="Pfam" id="PF00743">
    <property type="entry name" value="FMO-like"/>
    <property type="match status" value="1"/>
</dbReference>
<dbReference type="KEGG" id="spu:115923969"/>
<comment type="catalytic activity">
    <reaction evidence="24">
        <text>NADPH + O2 + H(+) = H2O2 + NADP(+)</text>
        <dbReference type="Rhea" id="RHEA:11260"/>
        <dbReference type="ChEBI" id="CHEBI:15378"/>
        <dbReference type="ChEBI" id="CHEBI:15379"/>
        <dbReference type="ChEBI" id="CHEBI:16240"/>
        <dbReference type="ChEBI" id="CHEBI:57783"/>
        <dbReference type="ChEBI" id="CHEBI:58349"/>
        <dbReference type="EC" id="1.6.3.1"/>
    </reaction>
    <physiologicalReaction direction="left-to-right" evidence="24">
        <dbReference type="Rhea" id="RHEA:11261"/>
    </physiologicalReaction>
</comment>
<evidence type="ECO:0000256" key="34">
    <source>
        <dbReference type="RuleBase" id="RU361177"/>
    </source>
</evidence>
<comment type="catalytic activity">
    <reaction evidence="31">
        <text>N,N-dimethylaniline + NADPH + O2 + H(+) = N,N-dimethylaniline N-oxide + NADP(+) + H2O</text>
        <dbReference type="Rhea" id="RHEA:24468"/>
        <dbReference type="ChEBI" id="CHEBI:15377"/>
        <dbReference type="ChEBI" id="CHEBI:15378"/>
        <dbReference type="ChEBI" id="CHEBI:15379"/>
        <dbReference type="ChEBI" id="CHEBI:16269"/>
        <dbReference type="ChEBI" id="CHEBI:17735"/>
        <dbReference type="ChEBI" id="CHEBI:57783"/>
        <dbReference type="ChEBI" id="CHEBI:58349"/>
        <dbReference type="EC" id="1.14.13.8"/>
    </reaction>
    <physiologicalReaction direction="left-to-right" evidence="31">
        <dbReference type="Rhea" id="RHEA:24469"/>
    </physiologicalReaction>
</comment>
<comment type="catalytic activity">
    <reaction evidence="21">
        <text>hexan-3-one + NADPH + O2 + H(+) = propyl propanoate + NADP(+) + H2O</text>
        <dbReference type="Rhea" id="RHEA:54848"/>
        <dbReference type="ChEBI" id="CHEBI:15377"/>
        <dbReference type="ChEBI" id="CHEBI:15378"/>
        <dbReference type="ChEBI" id="CHEBI:15379"/>
        <dbReference type="ChEBI" id="CHEBI:57783"/>
        <dbReference type="ChEBI" id="CHEBI:58349"/>
        <dbReference type="ChEBI" id="CHEBI:89828"/>
        <dbReference type="ChEBI" id="CHEBI:89891"/>
    </reaction>
    <physiologicalReaction direction="left-to-right" evidence="21">
        <dbReference type="Rhea" id="RHEA:54849"/>
    </physiologicalReaction>
</comment>
<evidence type="ECO:0000256" key="32">
    <source>
        <dbReference type="ARBA" id="ARBA00049475"/>
    </source>
</evidence>
<keyword evidence="8 35" id="KW-0812">Transmembrane</keyword>
<reference evidence="36" key="2">
    <citation type="submission" date="2021-01" db="UniProtKB">
        <authorList>
            <consortium name="EnsemblMetazoa"/>
        </authorList>
    </citation>
    <scope>IDENTIFICATION</scope>
</reference>
<evidence type="ECO:0000256" key="12">
    <source>
        <dbReference type="ARBA" id="ARBA00022857"/>
    </source>
</evidence>
<comment type="catalytic activity">
    <reaction evidence="26">
        <text>hypotaurine + NADPH + O2 + H(+) = taurine + NADP(+) + H2O</text>
        <dbReference type="Rhea" id="RHEA:69819"/>
        <dbReference type="ChEBI" id="CHEBI:15377"/>
        <dbReference type="ChEBI" id="CHEBI:15378"/>
        <dbReference type="ChEBI" id="CHEBI:15379"/>
        <dbReference type="ChEBI" id="CHEBI:57783"/>
        <dbReference type="ChEBI" id="CHEBI:57853"/>
        <dbReference type="ChEBI" id="CHEBI:58349"/>
        <dbReference type="ChEBI" id="CHEBI:507393"/>
        <dbReference type="EC" id="1.14.13.8"/>
    </reaction>
    <physiologicalReaction direction="left-to-right" evidence="26">
        <dbReference type="Rhea" id="RHEA:69820"/>
    </physiologicalReaction>
</comment>
<evidence type="ECO:0000256" key="11">
    <source>
        <dbReference type="ARBA" id="ARBA00022848"/>
    </source>
</evidence>
<keyword evidence="11" id="KW-0492">Microsome</keyword>
<dbReference type="EnsemblMetazoa" id="XM_030985335">
    <property type="protein sequence ID" value="XP_030841195"/>
    <property type="gene ID" value="LOC115923969"/>
</dbReference>
<evidence type="ECO:0000313" key="36">
    <source>
        <dbReference type="EnsemblMetazoa" id="XP_030841195"/>
    </source>
</evidence>
<evidence type="ECO:0000256" key="24">
    <source>
        <dbReference type="ARBA" id="ARBA00047864"/>
    </source>
</evidence>
<evidence type="ECO:0000256" key="4">
    <source>
        <dbReference type="ARBA" id="ARBA00009183"/>
    </source>
</evidence>
<dbReference type="Gene3D" id="3.50.50.60">
    <property type="entry name" value="FAD/NAD(P)-binding domain"/>
    <property type="match status" value="2"/>
</dbReference>
<evidence type="ECO:0000256" key="15">
    <source>
        <dbReference type="ARBA" id="ARBA00023033"/>
    </source>
</evidence>
<keyword evidence="5" id="KW-0488">Methylation</keyword>
<comment type="catalytic activity">
    <reaction evidence="25">
        <text>hexan-3-one + NADPH + O2 + H(+) = ethyl butanoate + NADP(+) + H2O</text>
        <dbReference type="Rhea" id="RHEA:54844"/>
        <dbReference type="ChEBI" id="CHEBI:15377"/>
        <dbReference type="ChEBI" id="CHEBI:15378"/>
        <dbReference type="ChEBI" id="CHEBI:15379"/>
        <dbReference type="ChEBI" id="CHEBI:57783"/>
        <dbReference type="ChEBI" id="CHEBI:58349"/>
        <dbReference type="ChEBI" id="CHEBI:88764"/>
        <dbReference type="ChEBI" id="CHEBI:89891"/>
    </reaction>
    <physiologicalReaction direction="left-to-right" evidence="25">
        <dbReference type="Rhea" id="RHEA:54845"/>
    </physiologicalReaction>
</comment>
<evidence type="ECO:0000256" key="20">
    <source>
        <dbReference type="ARBA" id="ARBA00047338"/>
    </source>
</evidence>
<comment type="cofactor">
    <cofactor evidence="1 33 34">
        <name>FAD</name>
        <dbReference type="ChEBI" id="CHEBI:57692"/>
    </cofactor>
</comment>
<evidence type="ECO:0000256" key="8">
    <source>
        <dbReference type="ARBA" id="ARBA00022692"/>
    </source>
</evidence>
<evidence type="ECO:0000256" key="31">
    <source>
        <dbReference type="ARBA" id="ARBA00049443"/>
    </source>
</evidence>
<evidence type="ECO:0000256" key="10">
    <source>
        <dbReference type="ARBA" id="ARBA00022827"/>
    </source>
</evidence>
<organism evidence="36 37">
    <name type="scientific">Strongylocentrotus purpuratus</name>
    <name type="common">Purple sea urchin</name>
    <dbReference type="NCBI Taxonomy" id="7668"/>
    <lineage>
        <taxon>Eukaryota</taxon>
        <taxon>Metazoa</taxon>
        <taxon>Echinodermata</taxon>
        <taxon>Eleutherozoa</taxon>
        <taxon>Echinozoa</taxon>
        <taxon>Echinoidea</taxon>
        <taxon>Euechinoidea</taxon>
        <taxon>Echinacea</taxon>
        <taxon>Camarodonta</taxon>
        <taxon>Echinidea</taxon>
        <taxon>Strongylocentrotidae</taxon>
        <taxon>Strongylocentrotus</taxon>
    </lineage>
</organism>
<dbReference type="GeneID" id="115923969"/>
<evidence type="ECO:0000256" key="13">
    <source>
        <dbReference type="ARBA" id="ARBA00022989"/>
    </source>
</evidence>
<comment type="catalytic activity">
    <reaction evidence="20">
        <text>hypotaurine + NADH + O2 + H(+) = taurine + NAD(+) + H2O</text>
        <dbReference type="Rhea" id="RHEA:74111"/>
        <dbReference type="ChEBI" id="CHEBI:15377"/>
        <dbReference type="ChEBI" id="CHEBI:15378"/>
        <dbReference type="ChEBI" id="CHEBI:15379"/>
        <dbReference type="ChEBI" id="CHEBI:57540"/>
        <dbReference type="ChEBI" id="CHEBI:57853"/>
        <dbReference type="ChEBI" id="CHEBI:57945"/>
        <dbReference type="ChEBI" id="CHEBI:507393"/>
        <dbReference type="EC" id="1.14.13.8"/>
    </reaction>
    <physiologicalReaction direction="left-to-right" evidence="20">
        <dbReference type="Rhea" id="RHEA:74112"/>
    </physiologicalReaction>
</comment>
<dbReference type="PIRSF" id="PIRSF000332">
    <property type="entry name" value="FMO"/>
    <property type="match status" value="1"/>
</dbReference>
<evidence type="ECO:0000256" key="9">
    <source>
        <dbReference type="ARBA" id="ARBA00022824"/>
    </source>
</evidence>
<proteinExistence type="inferred from homology"/>
<keyword evidence="6" id="KW-0597">Phosphoprotein</keyword>
<comment type="catalytic activity">
    <reaction evidence="22">
        <text>heptan-2-one + NADPH + O2 + H(+) = pentyl acetate + NADP(+) + H2O</text>
        <dbReference type="Rhea" id="RHEA:54836"/>
        <dbReference type="ChEBI" id="CHEBI:5672"/>
        <dbReference type="ChEBI" id="CHEBI:15377"/>
        <dbReference type="ChEBI" id="CHEBI:15378"/>
        <dbReference type="ChEBI" id="CHEBI:15379"/>
        <dbReference type="ChEBI" id="CHEBI:57783"/>
        <dbReference type="ChEBI" id="CHEBI:58349"/>
        <dbReference type="ChEBI" id="CHEBI:87362"/>
    </reaction>
    <physiologicalReaction direction="left-to-right" evidence="22">
        <dbReference type="Rhea" id="RHEA:54837"/>
    </physiologicalReaction>
</comment>
<dbReference type="PANTHER" id="PTHR23023">
    <property type="entry name" value="DIMETHYLANILINE MONOOXYGENASE"/>
    <property type="match status" value="1"/>
</dbReference>
<dbReference type="FunFam" id="3.50.50.60:FF:000159">
    <property type="entry name" value="Dimethylaniline monooxygenase [N-oxide-forming]"/>
    <property type="match status" value="1"/>
</dbReference>
<keyword evidence="12 33" id="KW-0521">NADP</keyword>
<protein>
    <recommendedName>
        <fullName evidence="34">Flavin-containing monooxygenase</fullName>
        <ecNumber evidence="34">1.-.-.-</ecNumber>
    </recommendedName>
</protein>
<evidence type="ECO:0000256" key="1">
    <source>
        <dbReference type="ARBA" id="ARBA00001974"/>
    </source>
</evidence>
<evidence type="ECO:0000313" key="37">
    <source>
        <dbReference type="Proteomes" id="UP000007110"/>
    </source>
</evidence>
<sequence length="534" mass="60060">MNGKRVAIIGAGVSGLVAIKTCLEEGLQPVCFEKVKQLGGTWVYNEEVGSDPTGPAGIYDGLVTNVNKEMMAFSDFSFQRHIPPYPLREDVRNYYIRYAEEFDLTKHIQFNTTVVEVTKTPDFRETGRWNVCTQHEDGQPQSEIFDAVMVCTGMYSSGIVPNYPGQNEFRRQILHGSQFRCGQNFKDKTILVVGASHSAGDIAILSSDHAKKVYISMRDGAWIVPRIMGRMPTDAYVNQRWRDLIPSWIFKPLIGIKMQSLLDWRALGIQSSKHPANSNSVMINDQLPMKIMSGQVVVRSGLQRFEGSRVIFDDGSYLDDVDCVVYGTGYNPATPFLKENILGNSNQLELYMHVIPPRLAHPTLAAIGYIRSRGAVGPTAELQVRYALKVFKKEVKLPSHQDMMADVTRRKDAVVKQYGVNQPKILPTTYNDELARAIGALPSFWSLLLSDPKLAYHFYFSPAFPPWNRMVGPHSRPDARQRILQCREDLLHGIALKTVRPGALKRLEDVDRNRTVLIMLLVLCLLGFLLAVVV</sequence>
<comment type="catalytic activity">
    <reaction evidence="23">
        <text>sulcatone + NADPH + O2 + H(+) = 4-methylpent-3-en-1-yl acetate + NADP(+) + H2O</text>
        <dbReference type="Rhea" id="RHEA:54864"/>
        <dbReference type="ChEBI" id="CHEBI:15377"/>
        <dbReference type="ChEBI" id="CHEBI:15378"/>
        <dbReference type="ChEBI" id="CHEBI:15379"/>
        <dbReference type="ChEBI" id="CHEBI:16310"/>
        <dbReference type="ChEBI" id="CHEBI:57783"/>
        <dbReference type="ChEBI" id="CHEBI:58349"/>
        <dbReference type="ChEBI" id="CHEBI:138373"/>
    </reaction>
    <physiologicalReaction direction="left-to-right" evidence="23">
        <dbReference type="Rhea" id="RHEA:54865"/>
    </physiologicalReaction>
</comment>
<keyword evidence="17 33" id="KW-0472">Membrane</keyword>
<keyword evidence="7 33" id="KW-0285">Flavoprotein</keyword>
<keyword evidence="16" id="KW-0443">Lipid metabolism</keyword>
<comment type="catalytic activity">
    <reaction evidence="30">
        <text>heptan-4-one + NADPH + O2 + H(+) = propyl butanoate + NADP(+) + H2O</text>
        <dbReference type="Rhea" id="RHEA:54852"/>
        <dbReference type="ChEBI" id="CHEBI:15377"/>
        <dbReference type="ChEBI" id="CHEBI:15378"/>
        <dbReference type="ChEBI" id="CHEBI:15379"/>
        <dbReference type="ChEBI" id="CHEBI:57783"/>
        <dbReference type="ChEBI" id="CHEBI:58349"/>
        <dbReference type="ChEBI" id="CHEBI:89484"/>
        <dbReference type="ChEBI" id="CHEBI:89719"/>
    </reaction>
    <physiologicalReaction direction="left-to-right" evidence="30">
        <dbReference type="Rhea" id="RHEA:54853"/>
    </physiologicalReaction>
</comment>
<dbReference type="GO" id="GO:0050661">
    <property type="term" value="F:NADP binding"/>
    <property type="evidence" value="ECO:0007669"/>
    <property type="project" value="InterPro"/>
</dbReference>
<dbReference type="GO" id="GO:0005789">
    <property type="term" value="C:endoplasmic reticulum membrane"/>
    <property type="evidence" value="ECO:0007669"/>
    <property type="project" value="UniProtKB-SubCell"/>
</dbReference>
<evidence type="ECO:0000256" key="33">
    <source>
        <dbReference type="PIRNR" id="PIRNR000332"/>
    </source>
</evidence>
<dbReference type="GO" id="GO:0004497">
    <property type="term" value="F:monooxygenase activity"/>
    <property type="evidence" value="ECO:0000318"/>
    <property type="project" value="GO_Central"/>
</dbReference>
<dbReference type="InterPro" id="IPR050346">
    <property type="entry name" value="FMO-like"/>
</dbReference>
<name>A0A7M7NSU5_STRPU</name>
<evidence type="ECO:0000256" key="23">
    <source>
        <dbReference type="ARBA" id="ARBA00047855"/>
    </source>
</evidence>
<keyword evidence="14 33" id="KW-0560">Oxidoreductase</keyword>
<dbReference type="GO" id="GO:0034899">
    <property type="term" value="F:trimethylamine monooxygenase activity"/>
    <property type="evidence" value="ECO:0007669"/>
    <property type="project" value="UniProtKB-EC"/>
</dbReference>
<comment type="catalytic activity">
    <reaction evidence="29">
        <text>(2E)-geranial + NADPH + O2 + H(+) = (1E)-2,6-dimethylhepta-1,5-dien-1-yl formate + NADP(+) + H2O</text>
        <dbReference type="Rhea" id="RHEA:54860"/>
        <dbReference type="ChEBI" id="CHEBI:15377"/>
        <dbReference type="ChEBI" id="CHEBI:15378"/>
        <dbReference type="ChEBI" id="CHEBI:15379"/>
        <dbReference type="ChEBI" id="CHEBI:16980"/>
        <dbReference type="ChEBI" id="CHEBI:57783"/>
        <dbReference type="ChEBI" id="CHEBI:58349"/>
        <dbReference type="ChEBI" id="CHEBI:138375"/>
    </reaction>
    <physiologicalReaction direction="left-to-right" evidence="29">
        <dbReference type="Rhea" id="RHEA:54861"/>
    </physiologicalReaction>
</comment>
<dbReference type="InterPro" id="IPR000960">
    <property type="entry name" value="Flavin_mOase"/>
</dbReference>
<evidence type="ECO:0000256" key="30">
    <source>
        <dbReference type="ARBA" id="ARBA00048990"/>
    </source>
</evidence>
<comment type="catalytic activity">
    <reaction evidence="27">
        <text>trimethylamine + NADPH + O2 = trimethylamine N-oxide + NADP(+) + H2O</text>
        <dbReference type="Rhea" id="RHEA:31979"/>
        <dbReference type="ChEBI" id="CHEBI:15377"/>
        <dbReference type="ChEBI" id="CHEBI:15379"/>
        <dbReference type="ChEBI" id="CHEBI:15724"/>
        <dbReference type="ChEBI" id="CHEBI:57783"/>
        <dbReference type="ChEBI" id="CHEBI:58349"/>
        <dbReference type="ChEBI" id="CHEBI:58389"/>
        <dbReference type="EC" id="1.14.13.148"/>
    </reaction>
    <physiologicalReaction direction="left-to-right" evidence="27">
        <dbReference type="Rhea" id="RHEA:31980"/>
    </physiologicalReaction>
</comment>
<comment type="catalytic activity">
    <reaction evidence="28">
        <text>octan-3-one + NADPH + O2 + H(+) = ethyl hexanoate + NADP(+) + H2O</text>
        <dbReference type="Rhea" id="RHEA:54856"/>
        <dbReference type="ChEBI" id="CHEBI:15377"/>
        <dbReference type="ChEBI" id="CHEBI:15378"/>
        <dbReference type="ChEBI" id="CHEBI:15379"/>
        <dbReference type="ChEBI" id="CHEBI:57783"/>
        <dbReference type="ChEBI" id="CHEBI:58349"/>
        <dbReference type="ChEBI" id="CHEBI:80946"/>
        <dbReference type="ChEBI" id="CHEBI:86055"/>
    </reaction>
    <physiologicalReaction direction="left-to-right" evidence="28">
        <dbReference type="Rhea" id="RHEA:54857"/>
    </physiologicalReaction>
</comment>
<comment type="subcellular location">
    <subcellularLocation>
        <location evidence="2">Endoplasmic reticulum membrane</location>
        <topology evidence="2">Single-pass membrane protein</topology>
    </subcellularLocation>
    <subcellularLocation>
        <location evidence="3">Microsome membrane</location>
    </subcellularLocation>
</comment>
<evidence type="ECO:0000256" key="18">
    <source>
        <dbReference type="ARBA" id="ARBA00045722"/>
    </source>
</evidence>
<evidence type="ECO:0000256" key="6">
    <source>
        <dbReference type="ARBA" id="ARBA00022553"/>
    </source>
</evidence>
<keyword evidence="37" id="KW-1185">Reference proteome</keyword>
<dbReference type="EC" id="1.-.-.-" evidence="34"/>
<reference evidence="37" key="1">
    <citation type="submission" date="2015-02" db="EMBL/GenBank/DDBJ databases">
        <title>Genome sequencing for Strongylocentrotus purpuratus.</title>
        <authorList>
            <person name="Murali S."/>
            <person name="Liu Y."/>
            <person name="Vee V."/>
            <person name="English A."/>
            <person name="Wang M."/>
            <person name="Skinner E."/>
            <person name="Han Y."/>
            <person name="Muzny D.M."/>
            <person name="Worley K.C."/>
            <person name="Gibbs R.A."/>
        </authorList>
    </citation>
    <scope>NUCLEOTIDE SEQUENCE</scope>
</reference>
<dbReference type="InterPro" id="IPR002257">
    <property type="entry name" value="Flavin_mOase_5"/>
</dbReference>
<dbReference type="SUPFAM" id="SSF51905">
    <property type="entry name" value="FAD/NAD(P)-binding domain"/>
    <property type="match status" value="2"/>
</dbReference>
<dbReference type="GO" id="GO:0050660">
    <property type="term" value="F:flavin adenine dinucleotide binding"/>
    <property type="evidence" value="ECO:0007669"/>
    <property type="project" value="InterPro"/>
</dbReference>
<dbReference type="InParanoid" id="A0A7M7NSU5"/>
<evidence type="ECO:0000256" key="14">
    <source>
        <dbReference type="ARBA" id="ARBA00023002"/>
    </source>
</evidence>
<dbReference type="Proteomes" id="UP000007110">
    <property type="component" value="Unassembled WGS sequence"/>
</dbReference>
<dbReference type="PRINTS" id="PR01125">
    <property type="entry name" value="FMOXYGENASE5"/>
</dbReference>
<dbReference type="OMA" id="DHANEVH"/>
<comment type="similarity">
    <text evidence="4 33 34">Belongs to the FMO family.</text>
</comment>
<evidence type="ECO:0000256" key="5">
    <source>
        <dbReference type="ARBA" id="ARBA00022481"/>
    </source>
</evidence>
<comment type="function">
    <text evidence="19">Broad spectrum monooxygenase that catalyzes the oxygenation of a wide variety of nitrogen- and sulfur-containing compounds including xenobiotics. Catalyzes the S-oxygenation of hypotaurine to produce taurine, an organic osmolyte involved in cell volume regulation as well as a variety of cytoprotective and developmental processes. In vitro, catalyzes the N-oxygenation of trimethylamine (TMA) to produce trimethylamine N-oxide (TMAO) and could therefore participate to the detoxification of this compound that is generated by the action of gut microbiota from dietary precursors such as choline, choline containing compounds, betaine or L-carnitine.</text>
</comment>
<evidence type="ECO:0000256" key="2">
    <source>
        <dbReference type="ARBA" id="ARBA00004389"/>
    </source>
</evidence>
<dbReference type="GO" id="GO:0004499">
    <property type="term" value="F:N,N-dimethylaniline monooxygenase activity"/>
    <property type="evidence" value="ECO:0007669"/>
    <property type="project" value="UniProtKB-UniRule"/>
</dbReference>